<protein>
    <recommendedName>
        <fullName evidence="1">CFA20 domain-containing protein</fullName>
    </recommendedName>
</protein>
<comment type="caution">
    <text evidence="2">The sequence shown here is derived from an EMBL/GenBank/DDBJ whole genome shotgun (WGS) entry which is preliminary data.</text>
</comment>
<dbReference type="InterPro" id="IPR040441">
    <property type="entry name" value="CFA20/CFAP20DC"/>
</dbReference>
<gene>
    <name evidence="2" type="ORF">RHS04_04799</name>
</gene>
<evidence type="ECO:0000313" key="3">
    <source>
        <dbReference type="Proteomes" id="UP000650582"/>
    </source>
</evidence>
<organism evidence="2 3">
    <name type="scientific">Rhizoctonia solani</name>
    <dbReference type="NCBI Taxonomy" id="456999"/>
    <lineage>
        <taxon>Eukaryota</taxon>
        <taxon>Fungi</taxon>
        <taxon>Dikarya</taxon>
        <taxon>Basidiomycota</taxon>
        <taxon>Agaricomycotina</taxon>
        <taxon>Agaricomycetes</taxon>
        <taxon>Cantharellales</taxon>
        <taxon>Ceratobasidiaceae</taxon>
        <taxon>Rhizoctonia</taxon>
    </lineage>
</organism>
<accession>A0A8H7H760</accession>
<sequence length="267" mass="29342">MCLGGIRRGVQQPKQRLDIMFSSTVQPPVVSLFSSIGTHPLQLFSVSVDPTLPADSVIHFLNDHTSLPPPDASVQLIQIPEQTEQESSCDQSSPHDLTCVVLHVQSPTIQTTFIRCPPYNDGSKATLGLTHQWLHMQLRDLGREFSFEIGLVDTAGRAGVLRCSTFQEEPRIEALDPPLLHVPLDISPPGCTNPWRTIAINLATAITHFATAPYAIDEPHTALIPSGNYASTSYLKVHANCRLRRIWLSRSADGSANQAWEFGLYTG</sequence>
<dbReference type="EMBL" id="JACYCC010000037">
    <property type="protein sequence ID" value="KAF8679744.1"/>
    <property type="molecule type" value="Genomic_DNA"/>
</dbReference>
<dbReference type="PANTHER" id="PTHR12458">
    <property type="entry name" value="ORF PROTEIN"/>
    <property type="match status" value="1"/>
</dbReference>
<dbReference type="Pfam" id="PF05018">
    <property type="entry name" value="CFA20_dom"/>
    <property type="match status" value="1"/>
</dbReference>
<evidence type="ECO:0000313" key="2">
    <source>
        <dbReference type="EMBL" id="KAF8679744.1"/>
    </source>
</evidence>
<dbReference type="AlphaFoldDB" id="A0A8H7H760"/>
<evidence type="ECO:0000259" key="1">
    <source>
        <dbReference type="Pfam" id="PF05018"/>
    </source>
</evidence>
<reference evidence="2" key="1">
    <citation type="submission" date="2020-09" db="EMBL/GenBank/DDBJ databases">
        <title>Comparative genome analyses of four rice-infecting Rhizoctonia solani isolates reveal extensive enrichment of homogalacturonan modification genes.</title>
        <authorList>
            <person name="Lee D.-Y."/>
            <person name="Jeon J."/>
            <person name="Kim K.-T."/>
            <person name="Cheong K."/>
            <person name="Song H."/>
            <person name="Choi G."/>
            <person name="Ko J."/>
            <person name="Opiyo S.O."/>
            <person name="Zuo S."/>
            <person name="Madhav S."/>
            <person name="Lee Y.-H."/>
            <person name="Wang G.-L."/>
        </authorList>
    </citation>
    <scope>NUCLEOTIDE SEQUENCE</scope>
    <source>
        <strain evidence="2">AG1-IA YN-7</strain>
    </source>
</reference>
<proteinExistence type="predicted"/>
<name>A0A8H7H760_9AGAM</name>
<feature type="domain" description="CFA20" evidence="1">
    <location>
        <begin position="79"/>
        <end position="249"/>
    </location>
</feature>
<dbReference type="InterPro" id="IPR007714">
    <property type="entry name" value="CFA20_dom"/>
</dbReference>
<dbReference type="Proteomes" id="UP000650582">
    <property type="component" value="Unassembled WGS sequence"/>
</dbReference>